<accession>A0A8X6Q696</accession>
<name>A0A8X6Q696_NEPPI</name>
<dbReference type="OrthoDB" id="6432901at2759"/>
<proteinExistence type="predicted"/>
<evidence type="ECO:0000313" key="2">
    <source>
        <dbReference type="Proteomes" id="UP000887013"/>
    </source>
</evidence>
<evidence type="ECO:0000313" key="1">
    <source>
        <dbReference type="EMBL" id="GFU01376.1"/>
    </source>
</evidence>
<dbReference type="AlphaFoldDB" id="A0A8X6Q696"/>
<dbReference type="EMBL" id="BMAW01076405">
    <property type="protein sequence ID" value="GFU01376.1"/>
    <property type="molecule type" value="Genomic_DNA"/>
</dbReference>
<keyword evidence="2" id="KW-1185">Reference proteome</keyword>
<gene>
    <name evidence="1" type="ORF">NPIL_171181</name>
</gene>
<dbReference type="Proteomes" id="UP000887013">
    <property type="component" value="Unassembled WGS sequence"/>
</dbReference>
<sequence length="175" mass="19783">MKGVPHSGVSSTLTQLREKYWIIKGHQSIKSTLSRCNIWKRLNALQGKQSTAPLPPPRVKQSSSFHVTGIDFACTLTSNRPHLKDMNEKDHWCRISDKKNDEMQALASKHEYGFSTTAGTLEHSHWEANWKKNSPGSFYGVLKTNSAEEATTEMGVKHFFKKNCKNGRLVLIVVE</sequence>
<protein>
    <submittedName>
        <fullName evidence="1">Uncharacterized protein</fullName>
    </submittedName>
</protein>
<comment type="caution">
    <text evidence="1">The sequence shown here is derived from an EMBL/GenBank/DDBJ whole genome shotgun (WGS) entry which is preliminary data.</text>
</comment>
<organism evidence="1 2">
    <name type="scientific">Nephila pilipes</name>
    <name type="common">Giant wood spider</name>
    <name type="synonym">Nephila maculata</name>
    <dbReference type="NCBI Taxonomy" id="299642"/>
    <lineage>
        <taxon>Eukaryota</taxon>
        <taxon>Metazoa</taxon>
        <taxon>Ecdysozoa</taxon>
        <taxon>Arthropoda</taxon>
        <taxon>Chelicerata</taxon>
        <taxon>Arachnida</taxon>
        <taxon>Araneae</taxon>
        <taxon>Araneomorphae</taxon>
        <taxon>Entelegynae</taxon>
        <taxon>Araneoidea</taxon>
        <taxon>Nephilidae</taxon>
        <taxon>Nephila</taxon>
    </lineage>
</organism>
<reference evidence="1" key="1">
    <citation type="submission" date="2020-08" db="EMBL/GenBank/DDBJ databases">
        <title>Multicomponent nature underlies the extraordinary mechanical properties of spider dragline silk.</title>
        <authorList>
            <person name="Kono N."/>
            <person name="Nakamura H."/>
            <person name="Mori M."/>
            <person name="Yoshida Y."/>
            <person name="Ohtoshi R."/>
            <person name="Malay A.D."/>
            <person name="Moran D.A.P."/>
            <person name="Tomita M."/>
            <person name="Numata K."/>
            <person name="Arakawa K."/>
        </authorList>
    </citation>
    <scope>NUCLEOTIDE SEQUENCE</scope>
</reference>